<feature type="chain" id="PRO_5047327178" description="Stage III sporulation protein AE" evidence="2">
    <location>
        <begin position="24"/>
        <end position="374"/>
    </location>
</feature>
<feature type="signal peptide" evidence="2">
    <location>
        <begin position="1"/>
        <end position="23"/>
    </location>
</feature>
<name>A0ABR7NLA5_9FIRM</name>
<comment type="caution">
    <text evidence="3">The sequence shown here is derived from an EMBL/GenBank/DDBJ whole genome shotgun (WGS) entry which is preliminary data.</text>
</comment>
<feature type="transmembrane region" description="Helical" evidence="1">
    <location>
        <begin position="261"/>
        <end position="281"/>
    </location>
</feature>
<keyword evidence="1" id="KW-0472">Membrane</keyword>
<feature type="transmembrane region" description="Helical" evidence="1">
    <location>
        <begin position="343"/>
        <end position="368"/>
    </location>
</feature>
<keyword evidence="1" id="KW-1133">Transmembrane helix</keyword>
<protein>
    <recommendedName>
        <fullName evidence="5">Stage III sporulation protein AE</fullName>
    </recommendedName>
</protein>
<reference evidence="3 4" key="1">
    <citation type="submission" date="2020-08" db="EMBL/GenBank/DDBJ databases">
        <title>Genome public.</title>
        <authorList>
            <person name="Liu C."/>
            <person name="Sun Q."/>
        </authorList>
    </citation>
    <scope>NUCLEOTIDE SEQUENCE [LARGE SCALE GENOMIC DNA]</scope>
    <source>
        <strain evidence="3 4">BX1</strain>
    </source>
</reference>
<keyword evidence="2" id="KW-0732">Signal</keyword>
<sequence length="374" mass="38468">MKRYFRWICVALLCAALAISCRAAPLSEELAAQLGIENLNSEIPLQAKEFADDANLSGLSVGEILKLSPSSLWNGIAVQMGRILSSARAQLFSILAVVLLCALLSVVSSGGGESLPFGLIANLTIFAVLLDPLISCITVCSSTVRSAAQFMLAYVPVYTMVAATGGAPATAGAYQMIVLAASQFSAQFSSATLLPLLQCYLVLSLAGGLGKNKGIRSLSSGVKKVVNWSLVLMMTCFAGILSLQSFLGAAADTAAVKTVKFLAGSFIPVVGSAVTDAWAALQGSVRIIHASVGSFGVTVAVCTFLPALITVTVLRAVVAFAAMVGEMLSVSEVEDILSGCGNVLSVLTALLVSMLLVSVISTATLLFLCGGGVK</sequence>
<feature type="transmembrane region" description="Helical" evidence="1">
    <location>
        <begin position="152"/>
        <end position="174"/>
    </location>
</feature>
<dbReference type="PROSITE" id="PS51257">
    <property type="entry name" value="PROKAR_LIPOPROTEIN"/>
    <property type="match status" value="1"/>
</dbReference>
<accession>A0ABR7NLA5</accession>
<gene>
    <name evidence="3" type="ORF">H8717_12315</name>
</gene>
<proteinExistence type="predicted"/>
<feature type="transmembrane region" description="Helical" evidence="1">
    <location>
        <begin position="117"/>
        <end position="140"/>
    </location>
</feature>
<evidence type="ECO:0008006" key="5">
    <source>
        <dbReference type="Google" id="ProtNLM"/>
    </source>
</evidence>
<dbReference type="Pfam" id="PF09546">
    <property type="entry name" value="Spore_III_AE"/>
    <property type="match status" value="1"/>
</dbReference>
<organism evidence="3 4">
    <name type="scientific">Yanshouia hominis</name>
    <dbReference type="NCBI Taxonomy" id="2763673"/>
    <lineage>
        <taxon>Bacteria</taxon>
        <taxon>Bacillati</taxon>
        <taxon>Bacillota</taxon>
        <taxon>Clostridia</taxon>
        <taxon>Eubacteriales</taxon>
        <taxon>Oscillospiraceae</taxon>
        <taxon>Yanshouia</taxon>
    </lineage>
</organism>
<dbReference type="InterPro" id="IPR014194">
    <property type="entry name" value="Spore_III_AE"/>
</dbReference>
<dbReference type="Proteomes" id="UP000658131">
    <property type="component" value="Unassembled WGS sequence"/>
</dbReference>
<dbReference type="EMBL" id="JACRTB010000023">
    <property type="protein sequence ID" value="MBC8577187.1"/>
    <property type="molecule type" value="Genomic_DNA"/>
</dbReference>
<keyword evidence="4" id="KW-1185">Reference proteome</keyword>
<evidence type="ECO:0000256" key="2">
    <source>
        <dbReference type="SAM" id="SignalP"/>
    </source>
</evidence>
<evidence type="ECO:0000256" key="1">
    <source>
        <dbReference type="SAM" id="Phobius"/>
    </source>
</evidence>
<keyword evidence="1" id="KW-0812">Transmembrane</keyword>
<dbReference type="RefSeq" id="WP_262400652.1">
    <property type="nucleotide sequence ID" value="NZ_JACRTB010000023.1"/>
</dbReference>
<feature type="transmembrane region" description="Helical" evidence="1">
    <location>
        <begin position="230"/>
        <end position="249"/>
    </location>
</feature>
<evidence type="ECO:0000313" key="4">
    <source>
        <dbReference type="Proteomes" id="UP000658131"/>
    </source>
</evidence>
<feature type="transmembrane region" description="Helical" evidence="1">
    <location>
        <begin position="91"/>
        <end position="111"/>
    </location>
</feature>
<feature type="transmembrane region" description="Helical" evidence="1">
    <location>
        <begin position="293"/>
        <end position="323"/>
    </location>
</feature>
<feature type="transmembrane region" description="Helical" evidence="1">
    <location>
        <begin position="186"/>
        <end position="209"/>
    </location>
</feature>
<evidence type="ECO:0000313" key="3">
    <source>
        <dbReference type="EMBL" id="MBC8577187.1"/>
    </source>
</evidence>